<reference evidence="1" key="1">
    <citation type="submission" date="2022-01" db="EMBL/GenBank/DDBJ databases">
        <title>Genome Sequence Resource for Two Populations of Ditylenchus destructor, the Migratory Endoparasitic Phytonematode.</title>
        <authorList>
            <person name="Zhang H."/>
            <person name="Lin R."/>
            <person name="Xie B."/>
        </authorList>
    </citation>
    <scope>NUCLEOTIDE SEQUENCE</scope>
    <source>
        <strain evidence="1">BazhouSP</strain>
    </source>
</reference>
<comment type="caution">
    <text evidence="1">The sequence shown here is derived from an EMBL/GenBank/DDBJ whole genome shotgun (WGS) entry which is preliminary data.</text>
</comment>
<name>A0AAD4NH32_9BILA</name>
<organism evidence="1 2">
    <name type="scientific">Ditylenchus destructor</name>
    <dbReference type="NCBI Taxonomy" id="166010"/>
    <lineage>
        <taxon>Eukaryota</taxon>
        <taxon>Metazoa</taxon>
        <taxon>Ecdysozoa</taxon>
        <taxon>Nematoda</taxon>
        <taxon>Chromadorea</taxon>
        <taxon>Rhabditida</taxon>
        <taxon>Tylenchina</taxon>
        <taxon>Tylenchomorpha</taxon>
        <taxon>Sphaerularioidea</taxon>
        <taxon>Anguinidae</taxon>
        <taxon>Anguininae</taxon>
        <taxon>Ditylenchus</taxon>
    </lineage>
</organism>
<gene>
    <name evidence="1" type="ORF">DdX_00271</name>
</gene>
<keyword evidence="2" id="KW-1185">Reference proteome</keyword>
<accession>A0AAD4NH32</accession>
<evidence type="ECO:0000313" key="1">
    <source>
        <dbReference type="EMBL" id="KAI1728116.1"/>
    </source>
</evidence>
<proteinExistence type="predicted"/>
<protein>
    <submittedName>
        <fullName evidence="1">Uncharacterized protein</fullName>
    </submittedName>
</protein>
<dbReference type="AlphaFoldDB" id="A0AAD4NH32"/>
<evidence type="ECO:0000313" key="2">
    <source>
        <dbReference type="Proteomes" id="UP001201812"/>
    </source>
</evidence>
<dbReference type="EMBL" id="JAKKPZ010000001">
    <property type="protein sequence ID" value="KAI1728116.1"/>
    <property type="molecule type" value="Genomic_DNA"/>
</dbReference>
<sequence>MNYCFSLYCHANNPAMSINRVPETIGSDNLILFIRTSPMSGRRRNIQSNIGASRLQDSTGWPIRRRTVISQYHPIYSQRD</sequence>
<dbReference type="Proteomes" id="UP001201812">
    <property type="component" value="Unassembled WGS sequence"/>
</dbReference>